<name>W1XW58_9ZZZZ</name>
<protein>
    <submittedName>
        <fullName evidence="2">Methyltransferase</fullName>
    </submittedName>
</protein>
<feature type="non-terminal residue" evidence="2">
    <location>
        <position position="1"/>
    </location>
</feature>
<feature type="region of interest" description="Disordered" evidence="1">
    <location>
        <begin position="1"/>
        <end position="23"/>
    </location>
</feature>
<dbReference type="GO" id="GO:0032259">
    <property type="term" value="P:methylation"/>
    <property type="evidence" value="ECO:0007669"/>
    <property type="project" value="UniProtKB-KW"/>
</dbReference>
<accession>W1XW58</accession>
<keyword evidence="2" id="KW-0489">Methyltransferase</keyword>
<dbReference type="GO" id="GO:0008168">
    <property type="term" value="F:methyltransferase activity"/>
    <property type="evidence" value="ECO:0007669"/>
    <property type="project" value="UniProtKB-KW"/>
</dbReference>
<dbReference type="EMBL" id="AZMM01011111">
    <property type="protein sequence ID" value="ETJ34462.1"/>
    <property type="molecule type" value="Genomic_DNA"/>
</dbReference>
<gene>
    <name evidence="2" type="ORF">Q604_UNBC11111G0001</name>
</gene>
<organism evidence="2">
    <name type="scientific">human gut metagenome</name>
    <dbReference type="NCBI Taxonomy" id="408170"/>
    <lineage>
        <taxon>unclassified sequences</taxon>
        <taxon>metagenomes</taxon>
        <taxon>organismal metagenomes</taxon>
    </lineage>
</organism>
<proteinExistence type="predicted"/>
<feature type="non-terminal residue" evidence="2">
    <location>
        <position position="68"/>
    </location>
</feature>
<comment type="caution">
    <text evidence="2">The sequence shown here is derived from an EMBL/GenBank/DDBJ whole genome shotgun (WGS) entry which is preliminary data.</text>
</comment>
<evidence type="ECO:0000256" key="1">
    <source>
        <dbReference type="SAM" id="MobiDB-lite"/>
    </source>
</evidence>
<sequence>STNSLPGTAPRPPSRASTHRMTKRDSLSILTKYGIVQERVSALMTDAVRANILEACGYRTQLLEFIDI</sequence>
<evidence type="ECO:0000313" key="2">
    <source>
        <dbReference type="EMBL" id="ETJ34462.1"/>
    </source>
</evidence>
<keyword evidence="2" id="KW-0808">Transferase</keyword>
<dbReference type="AlphaFoldDB" id="W1XW58"/>
<reference evidence="2" key="1">
    <citation type="submission" date="2013-12" db="EMBL/GenBank/DDBJ databases">
        <title>A Varibaculum cambriense genome reconstructed from a premature infant gut community with otherwise low bacterial novelty that shifts toward anaerobic metabolism during the third week of life.</title>
        <authorList>
            <person name="Brown C.T."/>
            <person name="Sharon I."/>
            <person name="Thomas B.C."/>
            <person name="Castelle C.J."/>
            <person name="Morowitz M.J."/>
            <person name="Banfield J.F."/>
        </authorList>
    </citation>
    <scope>NUCLEOTIDE SEQUENCE</scope>
</reference>